<feature type="signal peptide" evidence="5">
    <location>
        <begin position="1"/>
        <end position="25"/>
    </location>
</feature>
<dbReference type="Pfam" id="PF13517">
    <property type="entry name" value="FG-GAP_3"/>
    <property type="match status" value="1"/>
</dbReference>
<keyword evidence="2" id="KW-0964">Secreted</keyword>
<dbReference type="PANTHER" id="PTHR13412">
    <property type="entry name" value="T-CELL IMMUNOMODULATORY PROTEIN HOMOLOG"/>
    <property type="match status" value="1"/>
</dbReference>
<organism evidence="6 7">
    <name type="scientific">Elysia marginata</name>
    <dbReference type="NCBI Taxonomy" id="1093978"/>
    <lineage>
        <taxon>Eukaryota</taxon>
        <taxon>Metazoa</taxon>
        <taxon>Spiralia</taxon>
        <taxon>Lophotrochozoa</taxon>
        <taxon>Mollusca</taxon>
        <taxon>Gastropoda</taxon>
        <taxon>Heterobranchia</taxon>
        <taxon>Euthyneura</taxon>
        <taxon>Panpulmonata</taxon>
        <taxon>Sacoglossa</taxon>
        <taxon>Placobranchoidea</taxon>
        <taxon>Plakobranchidae</taxon>
        <taxon>Elysia</taxon>
    </lineage>
</organism>
<evidence type="ECO:0000256" key="1">
    <source>
        <dbReference type="ARBA" id="ARBA00004613"/>
    </source>
</evidence>
<dbReference type="AlphaFoldDB" id="A0AAV4EGG7"/>
<dbReference type="InterPro" id="IPR003284">
    <property type="entry name" value="Sal_SpvB"/>
</dbReference>
<name>A0AAV4EGG7_9GAST</name>
<dbReference type="GO" id="GO:0005737">
    <property type="term" value="C:cytoplasm"/>
    <property type="evidence" value="ECO:0007669"/>
    <property type="project" value="InterPro"/>
</dbReference>
<reference evidence="6 7" key="1">
    <citation type="journal article" date="2021" name="Elife">
        <title>Chloroplast acquisition without the gene transfer in kleptoplastic sea slugs, Plakobranchus ocellatus.</title>
        <authorList>
            <person name="Maeda T."/>
            <person name="Takahashi S."/>
            <person name="Yoshida T."/>
            <person name="Shimamura S."/>
            <person name="Takaki Y."/>
            <person name="Nagai Y."/>
            <person name="Toyoda A."/>
            <person name="Suzuki Y."/>
            <person name="Arimoto A."/>
            <person name="Ishii H."/>
            <person name="Satoh N."/>
            <person name="Nishiyama T."/>
            <person name="Hasebe M."/>
            <person name="Maruyama T."/>
            <person name="Minagawa J."/>
            <person name="Obokata J."/>
            <person name="Shigenobu S."/>
        </authorList>
    </citation>
    <scope>NUCLEOTIDE SEQUENCE [LARGE SCALE GENOMIC DNA]</scope>
</reference>
<dbReference type="InterPro" id="IPR013517">
    <property type="entry name" value="FG-GAP"/>
</dbReference>
<feature type="non-terminal residue" evidence="6">
    <location>
        <position position="776"/>
    </location>
</feature>
<dbReference type="Pfam" id="PF03534">
    <property type="entry name" value="SpvB"/>
    <property type="match status" value="1"/>
</dbReference>
<comment type="subcellular location">
    <subcellularLocation>
        <location evidence="1">Secreted</location>
    </subcellularLocation>
</comment>
<keyword evidence="7" id="KW-1185">Reference proteome</keyword>
<evidence type="ECO:0000256" key="3">
    <source>
        <dbReference type="ARBA" id="ARBA00022729"/>
    </source>
</evidence>
<dbReference type="SUPFAM" id="SSF69318">
    <property type="entry name" value="Integrin alpha N-terminal domain"/>
    <property type="match status" value="2"/>
</dbReference>
<dbReference type="GO" id="GO:0005576">
    <property type="term" value="C:extracellular region"/>
    <property type="evidence" value="ECO:0007669"/>
    <property type="project" value="UniProtKB-SubCell"/>
</dbReference>
<feature type="chain" id="PRO_5043495317" evidence="5">
    <location>
        <begin position="26"/>
        <end position="776"/>
    </location>
</feature>
<dbReference type="InterPro" id="IPR028994">
    <property type="entry name" value="Integrin_alpha_N"/>
</dbReference>
<evidence type="ECO:0000313" key="6">
    <source>
        <dbReference type="EMBL" id="GFR59806.1"/>
    </source>
</evidence>
<proteinExistence type="predicted"/>
<sequence>MHKLSRLAAGVVAAVSFGVSFPAFSADWDSNGLSVYEGDYNGDGLKDLLVKPTAHDVNIPYEITVQLLRPNQARPTLLLKQATGDFELVYNPPGVELQKVLWQPSEYHSLLGDVNGDGLNDLLLQARRSTDLSVVLPAAVGESQPVISQQIDSTTLGVDISQESGAEIVFEDRNNDGLADLVIRKAGEIQQVSLSDSQSQLMAAVIDDIDDADTSTVYSSWSAPGATQPIGALPGKGGVSPFGGSQYSIPVEVPPGVNGLQPNLSINYSSKQGNGVAGLGWGVSGIPIIARCNKEIEPDGMKQGVVFSKADRLCLNGKKLRAVSGNYWEEGTVYRPDLDDFTRVVQVGSYSSDQTQLNLSFRVDFKNGLRAEFGATTDSQIEAVDGMVNQIDYAWAVNKISDRFNNDMLFTWTEKQHAEGESGSIGQFYPDTVEYGGGYKVVFDYVTGQRTEPLKYMGFARTRNVDRLEKIRVLQNDSLIREYRLSYQKNSSSNKQQLTAIELCGSDSVCLPKTTVDWKNDAYAFQTGSSTQLAAADDKIYGFHELNLNGDGYQDFLATTYNSASKQFSIRLYRGTENGLQATVVKTYPYEDGSKLNSPAITVLDANNDGYDDLLLSVNTVTDLGSAYNFNYLDDLYLSDKETGFDAPVQMIRWSINFSKNLSIEFFRAEELSPNRAKPIATDINGDGKVDLVRRLFMTNSSGGLIALPWIYTLNDGGHGEVKYETSGYLIDDANGDNNGSIDEVIVWFYTSYTPKVIKYLFPFDIDNNGHESDPL</sequence>
<keyword evidence="3 5" id="KW-0732">Signal</keyword>
<comment type="caution">
    <text evidence="6">The sequence shown here is derived from an EMBL/GenBank/DDBJ whole genome shotgun (WGS) entry which is preliminary data.</text>
</comment>
<protein>
    <submittedName>
        <fullName evidence="6">Rhs family protein</fullName>
    </submittedName>
</protein>
<evidence type="ECO:0000256" key="5">
    <source>
        <dbReference type="SAM" id="SignalP"/>
    </source>
</evidence>
<dbReference type="Proteomes" id="UP000762676">
    <property type="component" value="Unassembled WGS sequence"/>
</dbReference>
<evidence type="ECO:0000256" key="2">
    <source>
        <dbReference type="ARBA" id="ARBA00022525"/>
    </source>
</evidence>
<evidence type="ECO:0000313" key="7">
    <source>
        <dbReference type="Proteomes" id="UP000762676"/>
    </source>
</evidence>
<dbReference type="InterPro" id="IPR024881">
    <property type="entry name" value="Tip"/>
</dbReference>
<gene>
    <name evidence="6" type="ORF">ElyMa_000063500</name>
</gene>
<keyword evidence="4" id="KW-0843">Virulence</keyword>
<dbReference type="Gene3D" id="2.130.10.130">
    <property type="entry name" value="Integrin alpha, N-terminal"/>
    <property type="match status" value="2"/>
</dbReference>
<dbReference type="EMBL" id="BMAT01000110">
    <property type="protein sequence ID" value="GFR59806.1"/>
    <property type="molecule type" value="Genomic_DNA"/>
</dbReference>
<dbReference type="PANTHER" id="PTHR13412:SF0">
    <property type="entry name" value="T-CELL IMMUNOMODULATORY PROTEIN"/>
    <property type="match status" value="1"/>
</dbReference>
<evidence type="ECO:0000256" key="4">
    <source>
        <dbReference type="ARBA" id="ARBA00023026"/>
    </source>
</evidence>
<accession>A0AAV4EGG7</accession>